<accession>A0A6G7VKK2</accession>
<name>A0A6G7VKK2_9RHOB</name>
<proteinExistence type="predicted"/>
<gene>
    <name evidence="2" type="ORF">G8E03_07100</name>
</gene>
<keyword evidence="3" id="KW-1185">Reference proteome</keyword>
<keyword evidence="1" id="KW-0472">Membrane</keyword>
<feature type="transmembrane region" description="Helical" evidence="1">
    <location>
        <begin position="18"/>
        <end position="38"/>
    </location>
</feature>
<dbReference type="KEGG" id="mon:G8E03_07100"/>
<keyword evidence="1" id="KW-1133">Transmembrane helix</keyword>
<evidence type="ECO:0000313" key="3">
    <source>
        <dbReference type="Proteomes" id="UP000500791"/>
    </source>
</evidence>
<sequence length="77" mass="8672">MSQPEDIPRARKRRYDGAVILPIFAAMLILPPFVGLFAVPVTVFGIPLIVLWLFGQWLVLIAIARRLAHLLSHPDDE</sequence>
<dbReference type="AlphaFoldDB" id="A0A6G7VKK2"/>
<dbReference type="RefSeq" id="WP_166190146.1">
    <property type="nucleotide sequence ID" value="NZ_CP049811.1"/>
</dbReference>
<organism evidence="2 3">
    <name type="scientific">Pontivivens nitratireducens</name>
    <dbReference type="NCBI Taxonomy" id="2758038"/>
    <lineage>
        <taxon>Bacteria</taxon>
        <taxon>Pseudomonadati</taxon>
        <taxon>Pseudomonadota</taxon>
        <taxon>Alphaproteobacteria</taxon>
        <taxon>Rhodobacterales</taxon>
        <taxon>Paracoccaceae</taxon>
        <taxon>Pontivivens</taxon>
    </lineage>
</organism>
<dbReference type="Proteomes" id="UP000500791">
    <property type="component" value="Chromosome"/>
</dbReference>
<feature type="transmembrane region" description="Helical" evidence="1">
    <location>
        <begin position="44"/>
        <end position="64"/>
    </location>
</feature>
<evidence type="ECO:0000313" key="2">
    <source>
        <dbReference type="EMBL" id="QIK40551.1"/>
    </source>
</evidence>
<reference evidence="2 3" key="1">
    <citation type="submission" date="2020-03" db="EMBL/GenBank/DDBJ databases">
        <title>Complete genome sequence of Monaibacterium sp. ALG8 with diverse plasmids.</title>
        <authorList>
            <person name="Sun C."/>
        </authorList>
    </citation>
    <scope>NUCLEOTIDE SEQUENCE [LARGE SCALE GENOMIC DNA]</scope>
    <source>
        <strain evidence="2 3">ALG8</strain>
    </source>
</reference>
<evidence type="ECO:0000256" key="1">
    <source>
        <dbReference type="SAM" id="Phobius"/>
    </source>
</evidence>
<dbReference type="EMBL" id="CP049811">
    <property type="protein sequence ID" value="QIK40551.1"/>
    <property type="molecule type" value="Genomic_DNA"/>
</dbReference>
<keyword evidence="1" id="KW-0812">Transmembrane</keyword>
<protein>
    <submittedName>
        <fullName evidence="2">Uncharacterized protein</fullName>
    </submittedName>
</protein>